<gene>
    <name evidence="1" type="ORF">GCM10023183_28980</name>
</gene>
<comment type="caution">
    <text evidence="1">The sequence shown here is derived from an EMBL/GenBank/DDBJ whole genome shotgun (WGS) entry which is preliminary data.</text>
</comment>
<name>A0ABP8FTK6_9BACT</name>
<dbReference type="InterPro" id="IPR019861">
    <property type="entry name" value="PorP/SprF_Bacteroidetes"/>
</dbReference>
<dbReference type="EMBL" id="BAABGX010000002">
    <property type="protein sequence ID" value="GAA4310775.1"/>
    <property type="molecule type" value="Genomic_DNA"/>
</dbReference>
<reference evidence="2" key="1">
    <citation type="journal article" date="2019" name="Int. J. Syst. Evol. Microbiol.">
        <title>The Global Catalogue of Microorganisms (GCM) 10K type strain sequencing project: providing services to taxonomists for standard genome sequencing and annotation.</title>
        <authorList>
            <consortium name="The Broad Institute Genomics Platform"/>
            <consortium name="The Broad Institute Genome Sequencing Center for Infectious Disease"/>
            <person name="Wu L."/>
            <person name="Ma J."/>
        </authorList>
    </citation>
    <scope>NUCLEOTIDE SEQUENCE [LARGE SCALE GENOMIC DNA]</scope>
    <source>
        <strain evidence="2">JCM 17917</strain>
    </source>
</reference>
<dbReference type="NCBIfam" id="TIGR03519">
    <property type="entry name" value="T9SS_PorP_fam"/>
    <property type="match status" value="1"/>
</dbReference>
<dbReference type="Proteomes" id="UP001501844">
    <property type="component" value="Unassembled WGS sequence"/>
</dbReference>
<sequence>MPVAAQQLPQFSHYAFNGQFISPGYAGIKGQTELNLFYRYQWLGYDGSFDNGGSPKTGLFSISTPLPSLKSGVGLVVMKDEIGAVDVFQAQLSYAYHVSLGNGNLGIGVQGNITNMSKGSYRPNTESDPRVPFQSSDRKLDMGAGLWYQHEKWYAGVGVTNLLGSTYEFENRDRGVERSTVTGEKHVMVTGGYTAELSGSVSVTPTAILKHDLSAGVSSVEVGGRTTLYDKFWAGAGYRFGEAATGLLGVYFLKDNALSFGYAFDYTLVDASAKSATSHEVMLGYRLPKSKNTAKPPIRTPRYNF</sequence>
<evidence type="ECO:0000313" key="1">
    <source>
        <dbReference type="EMBL" id="GAA4310775.1"/>
    </source>
</evidence>
<proteinExistence type="predicted"/>
<evidence type="ECO:0000313" key="2">
    <source>
        <dbReference type="Proteomes" id="UP001501844"/>
    </source>
</evidence>
<organism evidence="1 2">
    <name type="scientific">Nibribacter koreensis</name>
    <dbReference type="NCBI Taxonomy" id="1084519"/>
    <lineage>
        <taxon>Bacteria</taxon>
        <taxon>Pseudomonadati</taxon>
        <taxon>Bacteroidota</taxon>
        <taxon>Cytophagia</taxon>
        <taxon>Cytophagales</taxon>
        <taxon>Hymenobacteraceae</taxon>
        <taxon>Nibribacter</taxon>
    </lineage>
</organism>
<accession>A0ABP8FTK6</accession>
<dbReference type="Pfam" id="PF11751">
    <property type="entry name" value="PorP_SprF"/>
    <property type="match status" value="1"/>
</dbReference>
<protein>
    <submittedName>
        <fullName evidence="1">Type IX secretion system membrane protein PorP/SprF</fullName>
    </submittedName>
</protein>
<keyword evidence="2" id="KW-1185">Reference proteome</keyword>